<dbReference type="HOGENOM" id="CLU_1118056_0_0_1"/>
<gene>
    <name evidence="2" type="ORF">DAPPUDRAFT_122769</name>
</gene>
<feature type="transmembrane region" description="Helical" evidence="1">
    <location>
        <begin position="204"/>
        <end position="222"/>
    </location>
</feature>
<keyword evidence="1" id="KW-1133">Transmembrane helix</keyword>
<sequence length="249" mass="28111">AMGEANFRLPLLFCIVILMYSMWWCCGDTFSLVIIALVSSQNFPPIVSYRDGVSQQGNPLPDHHLIGSVVEMMVVTVQIALDTDYWTRYNLFAILGSLLLYCVHKCSYNLVIGVSYVTKAMGEANFRLPLLFCIVILMYSMWWCCGDTFSLVIIALVSSQNFPPIVSYRDGVSQQENPLPDHHLIGSVVEMMVVTVQIALDTDYWTRYNLFAILGSLLLYCVHKCSYNLVIGVSYVTKIFFLAVRSLIP</sequence>
<dbReference type="Proteomes" id="UP000000305">
    <property type="component" value="Unassembled WGS sequence"/>
</dbReference>
<feature type="transmembrane region" description="Helical" evidence="1">
    <location>
        <begin position="12"/>
        <end position="38"/>
    </location>
</feature>
<dbReference type="AlphaFoldDB" id="E9I545"/>
<keyword evidence="1" id="KW-0472">Membrane</keyword>
<protein>
    <submittedName>
        <fullName evidence="2">Uncharacterized protein</fullName>
    </submittedName>
</protein>
<dbReference type="KEGG" id="dpx:DAPPUDRAFT_122769"/>
<feature type="transmembrane region" description="Helical" evidence="1">
    <location>
        <begin position="229"/>
        <end position="248"/>
    </location>
</feature>
<dbReference type="OrthoDB" id="377733at2759"/>
<evidence type="ECO:0000313" key="3">
    <source>
        <dbReference type="Proteomes" id="UP000000305"/>
    </source>
</evidence>
<name>E9I545_DAPPU</name>
<dbReference type="STRING" id="6669.E9I545"/>
<dbReference type="eggNOG" id="KOG0206">
    <property type="taxonomic scope" value="Eukaryota"/>
</dbReference>
<reference evidence="2 3" key="1">
    <citation type="journal article" date="2011" name="Science">
        <title>The ecoresponsive genome of Daphnia pulex.</title>
        <authorList>
            <person name="Colbourne J.K."/>
            <person name="Pfrender M.E."/>
            <person name="Gilbert D."/>
            <person name="Thomas W.K."/>
            <person name="Tucker A."/>
            <person name="Oakley T.H."/>
            <person name="Tokishita S."/>
            <person name="Aerts A."/>
            <person name="Arnold G.J."/>
            <person name="Basu M.K."/>
            <person name="Bauer D.J."/>
            <person name="Caceres C.E."/>
            <person name="Carmel L."/>
            <person name="Casola C."/>
            <person name="Choi J.H."/>
            <person name="Detter J.C."/>
            <person name="Dong Q."/>
            <person name="Dusheyko S."/>
            <person name="Eads B.D."/>
            <person name="Frohlich T."/>
            <person name="Geiler-Samerotte K.A."/>
            <person name="Gerlach D."/>
            <person name="Hatcher P."/>
            <person name="Jogdeo S."/>
            <person name="Krijgsveld J."/>
            <person name="Kriventseva E.V."/>
            <person name="Kultz D."/>
            <person name="Laforsch C."/>
            <person name="Lindquist E."/>
            <person name="Lopez J."/>
            <person name="Manak J.R."/>
            <person name="Muller J."/>
            <person name="Pangilinan J."/>
            <person name="Patwardhan R.P."/>
            <person name="Pitluck S."/>
            <person name="Pritham E.J."/>
            <person name="Rechtsteiner A."/>
            <person name="Rho M."/>
            <person name="Rogozin I.B."/>
            <person name="Sakarya O."/>
            <person name="Salamov A."/>
            <person name="Schaack S."/>
            <person name="Shapiro H."/>
            <person name="Shiga Y."/>
            <person name="Skalitzky C."/>
            <person name="Smith Z."/>
            <person name="Souvorov A."/>
            <person name="Sung W."/>
            <person name="Tang Z."/>
            <person name="Tsuchiya D."/>
            <person name="Tu H."/>
            <person name="Vos H."/>
            <person name="Wang M."/>
            <person name="Wolf Y.I."/>
            <person name="Yamagata H."/>
            <person name="Yamada T."/>
            <person name="Ye Y."/>
            <person name="Shaw J.R."/>
            <person name="Andrews J."/>
            <person name="Crease T.J."/>
            <person name="Tang H."/>
            <person name="Lucas S.M."/>
            <person name="Robertson H.M."/>
            <person name="Bork P."/>
            <person name="Koonin E.V."/>
            <person name="Zdobnov E.M."/>
            <person name="Grigoriev I.V."/>
            <person name="Lynch M."/>
            <person name="Boore J.L."/>
        </authorList>
    </citation>
    <scope>NUCLEOTIDE SEQUENCE [LARGE SCALE GENOMIC DNA]</scope>
</reference>
<feature type="transmembrane region" description="Helical" evidence="1">
    <location>
        <begin position="130"/>
        <end position="157"/>
    </location>
</feature>
<evidence type="ECO:0000313" key="2">
    <source>
        <dbReference type="EMBL" id="EFX60885.1"/>
    </source>
</evidence>
<organism evidence="2 3">
    <name type="scientific">Daphnia pulex</name>
    <name type="common">Water flea</name>
    <dbReference type="NCBI Taxonomy" id="6669"/>
    <lineage>
        <taxon>Eukaryota</taxon>
        <taxon>Metazoa</taxon>
        <taxon>Ecdysozoa</taxon>
        <taxon>Arthropoda</taxon>
        <taxon>Crustacea</taxon>
        <taxon>Branchiopoda</taxon>
        <taxon>Diplostraca</taxon>
        <taxon>Cladocera</taxon>
        <taxon>Anomopoda</taxon>
        <taxon>Daphniidae</taxon>
        <taxon>Daphnia</taxon>
    </lineage>
</organism>
<proteinExistence type="predicted"/>
<keyword evidence="3" id="KW-1185">Reference proteome</keyword>
<accession>E9I545</accession>
<feature type="transmembrane region" description="Helical" evidence="1">
    <location>
        <begin position="91"/>
        <end position="118"/>
    </location>
</feature>
<dbReference type="EMBL" id="GL735403">
    <property type="protein sequence ID" value="EFX60885.1"/>
    <property type="molecule type" value="Genomic_DNA"/>
</dbReference>
<keyword evidence="1" id="KW-0812">Transmembrane</keyword>
<dbReference type="InParanoid" id="E9I545"/>
<evidence type="ECO:0000256" key="1">
    <source>
        <dbReference type="SAM" id="Phobius"/>
    </source>
</evidence>
<feature type="non-terminal residue" evidence="2">
    <location>
        <position position="1"/>
    </location>
</feature>